<accession>A0A3S0Y1G5</accession>
<dbReference type="AlphaFoldDB" id="A0A3S0Y1G5"/>
<comment type="caution">
    <text evidence="1">The sequence shown here is derived from an EMBL/GenBank/DDBJ whole genome shotgun (WGS) entry which is preliminary data.</text>
</comment>
<dbReference type="Pfam" id="PF15593">
    <property type="entry name" value="Imm42"/>
    <property type="match status" value="1"/>
</dbReference>
<dbReference type="InterPro" id="IPR028958">
    <property type="entry name" value="Imm42"/>
</dbReference>
<name>A0A3S0Y1G5_CHLFR</name>
<evidence type="ECO:0000313" key="2">
    <source>
        <dbReference type="Proteomes" id="UP000268857"/>
    </source>
</evidence>
<dbReference type="Proteomes" id="UP000268857">
    <property type="component" value="Unassembled WGS sequence"/>
</dbReference>
<keyword evidence="2" id="KW-1185">Reference proteome</keyword>
<dbReference type="OrthoDB" id="2666753at2"/>
<proteinExistence type="predicted"/>
<dbReference type="RefSeq" id="WP_016875186.1">
    <property type="nucleotide sequence ID" value="NZ_AJLN01000104.1"/>
</dbReference>
<sequence length="185" mass="21224">MSIFGDKSSFAIECQVSRVIDGQTFAHLRLWVGGKPIGDYEDEIVLSSCISYLLDFLKFTGDRYEPNLDEKSKEEVFQLIFDSVVYTIPTGITTLSEIVSIYNSSNDKAQLLYENIERRFHLDSFGMSSFSDKFNLILVETKSGKQRLIWRALSDMKIHEALLEPKSFEAIANQFLVWAESQIRL</sequence>
<evidence type="ECO:0000313" key="1">
    <source>
        <dbReference type="EMBL" id="RUR81868.1"/>
    </source>
</evidence>
<protein>
    <submittedName>
        <fullName evidence="1">Uncharacterized protein</fullName>
    </submittedName>
</protein>
<organism evidence="1 2">
    <name type="scientific">Chlorogloeopsis fritschii PCC 6912</name>
    <dbReference type="NCBI Taxonomy" id="211165"/>
    <lineage>
        <taxon>Bacteria</taxon>
        <taxon>Bacillati</taxon>
        <taxon>Cyanobacteriota</taxon>
        <taxon>Cyanophyceae</taxon>
        <taxon>Nostocales</taxon>
        <taxon>Chlorogloeopsidaceae</taxon>
        <taxon>Chlorogloeopsis</taxon>
    </lineage>
</organism>
<dbReference type="EMBL" id="RSCJ01000009">
    <property type="protein sequence ID" value="RUR81868.1"/>
    <property type="molecule type" value="Genomic_DNA"/>
</dbReference>
<gene>
    <name evidence="1" type="ORF">PCC6912_27370</name>
</gene>
<reference evidence="1 2" key="1">
    <citation type="journal article" date="2019" name="Genome Biol. Evol.">
        <title>Day and night: Metabolic profiles and evolutionary relationships of six axenic non-marine cyanobacteria.</title>
        <authorList>
            <person name="Will S.E."/>
            <person name="Henke P."/>
            <person name="Boedeker C."/>
            <person name="Huang S."/>
            <person name="Brinkmann H."/>
            <person name="Rohde M."/>
            <person name="Jarek M."/>
            <person name="Friedl T."/>
            <person name="Seufert S."/>
            <person name="Schumacher M."/>
            <person name="Overmann J."/>
            <person name="Neumann-Schaal M."/>
            <person name="Petersen J."/>
        </authorList>
    </citation>
    <scope>NUCLEOTIDE SEQUENCE [LARGE SCALE GENOMIC DNA]</scope>
    <source>
        <strain evidence="1 2">PCC 6912</strain>
    </source>
</reference>